<evidence type="ECO:0000256" key="8">
    <source>
        <dbReference type="SAM" id="MobiDB-lite"/>
    </source>
</evidence>
<feature type="compositionally biased region" description="Polar residues" evidence="8">
    <location>
        <begin position="519"/>
        <end position="528"/>
    </location>
</feature>
<feature type="transmembrane region" description="Helical" evidence="9">
    <location>
        <begin position="207"/>
        <end position="228"/>
    </location>
</feature>
<feature type="compositionally biased region" description="Pro residues" evidence="8">
    <location>
        <begin position="532"/>
        <end position="543"/>
    </location>
</feature>
<evidence type="ECO:0000256" key="7">
    <source>
        <dbReference type="ARBA" id="ARBA00023136"/>
    </source>
</evidence>
<evidence type="ECO:0000256" key="3">
    <source>
        <dbReference type="ARBA" id="ARBA00022448"/>
    </source>
</evidence>
<feature type="transmembrane region" description="Helical" evidence="9">
    <location>
        <begin position="398"/>
        <end position="416"/>
    </location>
</feature>
<dbReference type="GO" id="GO:0005283">
    <property type="term" value="F:amino acid:sodium symporter activity"/>
    <property type="evidence" value="ECO:0007669"/>
    <property type="project" value="TreeGrafter"/>
</dbReference>
<evidence type="ECO:0000313" key="10">
    <source>
        <dbReference type="EMBL" id="KAL0275503.1"/>
    </source>
</evidence>
<dbReference type="SUPFAM" id="SSF161070">
    <property type="entry name" value="SNF-like"/>
    <property type="match status" value="1"/>
</dbReference>
<keyword evidence="5" id="KW-0769">Symport</keyword>
<proteinExistence type="inferred from homology"/>
<dbReference type="PANTHER" id="PTHR11616">
    <property type="entry name" value="SODIUM/CHLORIDE DEPENDENT TRANSPORTER"/>
    <property type="match status" value="1"/>
</dbReference>
<dbReference type="PANTHER" id="PTHR11616:SF323">
    <property type="entry name" value="SODIUM-DEPENDENT TRANSPORTER BEDRAGGLED"/>
    <property type="match status" value="1"/>
</dbReference>
<dbReference type="InterPro" id="IPR037272">
    <property type="entry name" value="SNS_sf"/>
</dbReference>
<evidence type="ECO:0000256" key="5">
    <source>
        <dbReference type="ARBA" id="ARBA00022847"/>
    </source>
</evidence>
<dbReference type="InterPro" id="IPR000175">
    <property type="entry name" value="Na/ntran_symport"/>
</dbReference>
<comment type="similarity">
    <text evidence="2">Belongs to the sodium:neurotransmitter symporter (SNF) (TC 2.A.22) family.</text>
</comment>
<dbReference type="EMBL" id="JARGDH010000002">
    <property type="protein sequence ID" value="KAL0275503.1"/>
    <property type="molecule type" value="Genomic_DNA"/>
</dbReference>
<evidence type="ECO:0000256" key="9">
    <source>
        <dbReference type="SAM" id="Phobius"/>
    </source>
</evidence>
<feature type="region of interest" description="Disordered" evidence="8">
    <location>
        <begin position="628"/>
        <end position="656"/>
    </location>
</feature>
<accession>A0AAW2I189</accession>
<comment type="subcellular location">
    <subcellularLocation>
        <location evidence="1">Membrane</location>
        <topology evidence="1">Multi-pass membrane protein</topology>
    </subcellularLocation>
</comment>
<name>A0AAW2I189_9NEOP</name>
<dbReference type="PRINTS" id="PR00176">
    <property type="entry name" value="NANEUSMPORT"/>
</dbReference>
<keyword evidence="6 9" id="KW-1133">Transmembrane helix</keyword>
<keyword evidence="4 9" id="KW-0812">Transmembrane</keyword>
<evidence type="ECO:0000256" key="1">
    <source>
        <dbReference type="ARBA" id="ARBA00004141"/>
    </source>
</evidence>
<feature type="transmembrane region" description="Helical" evidence="9">
    <location>
        <begin position="322"/>
        <end position="353"/>
    </location>
</feature>
<feature type="transmembrane region" description="Helical" evidence="9">
    <location>
        <begin position="365"/>
        <end position="392"/>
    </location>
</feature>
<keyword evidence="3" id="KW-0813">Transport</keyword>
<feature type="transmembrane region" description="Helical" evidence="9">
    <location>
        <begin position="102"/>
        <end position="121"/>
    </location>
</feature>
<evidence type="ECO:0000256" key="2">
    <source>
        <dbReference type="ARBA" id="ARBA00006459"/>
    </source>
</evidence>
<comment type="caution">
    <text evidence="10">The sequence shown here is derived from an EMBL/GenBank/DDBJ whole genome shotgun (WGS) entry which is preliminary data.</text>
</comment>
<feature type="region of interest" description="Disordered" evidence="8">
    <location>
        <begin position="515"/>
        <end position="546"/>
    </location>
</feature>
<dbReference type="GO" id="GO:0089718">
    <property type="term" value="P:amino acid import across plasma membrane"/>
    <property type="evidence" value="ECO:0007669"/>
    <property type="project" value="TreeGrafter"/>
</dbReference>
<evidence type="ECO:0000256" key="6">
    <source>
        <dbReference type="ARBA" id="ARBA00022989"/>
    </source>
</evidence>
<protein>
    <submittedName>
        <fullName evidence="10">Uncharacterized protein</fullName>
    </submittedName>
</protein>
<dbReference type="GO" id="GO:0005886">
    <property type="term" value="C:plasma membrane"/>
    <property type="evidence" value="ECO:0007669"/>
    <property type="project" value="TreeGrafter"/>
</dbReference>
<feature type="transmembrane region" description="Helical" evidence="9">
    <location>
        <begin position="12"/>
        <end position="37"/>
    </location>
</feature>
<dbReference type="PROSITE" id="PS50267">
    <property type="entry name" value="NA_NEUROTRAN_SYMP_3"/>
    <property type="match status" value="1"/>
</dbReference>
<evidence type="ECO:0000256" key="4">
    <source>
        <dbReference type="ARBA" id="ARBA00022692"/>
    </source>
</evidence>
<feature type="transmembrane region" description="Helical" evidence="9">
    <location>
        <begin position="133"/>
        <end position="156"/>
    </location>
</feature>
<organism evidence="10">
    <name type="scientific">Menopon gallinae</name>
    <name type="common">poultry shaft louse</name>
    <dbReference type="NCBI Taxonomy" id="328185"/>
    <lineage>
        <taxon>Eukaryota</taxon>
        <taxon>Metazoa</taxon>
        <taxon>Ecdysozoa</taxon>
        <taxon>Arthropoda</taxon>
        <taxon>Hexapoda</taxon>
        <taxon>Insecta</taxon>
        <taxon>Pterygota</taxon>
        <taxon>Neoptera</taxon>
        <taxon>Paraneoptera</taxon>
        <taxon>Psocodea</taxon>
        <taxon>Troctomorpha</taxon>
        <taxon>Phthiraptera</taxon>
        <taxon>Amblycera</taxon>
        <taxon>Menoponidae</taxon>
        <taxon>Menopon</taxon>
    </lineage>
</organism>
<dbReference type="AlphaFoldDB" id="A0AAW2I189"/>
<reference evidence="10" key="1">
    <citation type="journal article" date="2024" name="Gigascience">
        <title>Chromosome-level genome of the poultry shaft louse Menopon gallinae provides insight into the host-switching and adaptive evolution of parasitic lice.</title>
        <authorList>
            <person name="Xu Y."/>
            <person name="Ma L."/>
            <person name="Liu S."/>
            <person name="Liang Y."/>
            <person name="Liu Q."/>
            <person name="He Z."/>
            <person name="Tian L."/>
            <person name="Duan Y."/>
            <person name="Cai W."/>
            <person name="Li H."/>
            <person name="Song F."/>
        </authorList>
    </citation>
    <scope>NUCLEOTIDE SEQUENCE</scope>
    <source>
        <strain evidence="10">Cailab_2023a</strain>
    </source>
</reference>
<feature type="compositionally biased region" description="Polar residues" evidence="8">
    <location>
        <begin position="629"/>
        <end position="656"/>
    </location>
</feature>
<dbReference type="Pfam" id="PF00209">
    <property type="entry name" value="SNF"/>
    <property type="match status" value="1"/>
</dbReference>
<sequence length="656" mass="72908">MWKISPLFQGIGIALLLSQALIGVYSVVGVSWMFVYFRDSFITKQDTFQWAESFRHYREDHIFATSGPNTSDRLEDTVPDYLNGVVLQRHASTSPDNEFGHLKFQLTFNLAVIWMIVFVSLSKGLRSYGKVVYVFSLVPVLGILVMSSKLLSLTPLHRGLFPQTDWSEFFLNAKSWISAATEVTLTWNLLGAATMQVTSHNKVRKKLWRDVAAISLLTVMVLILAAFLGNTCHQILSSRGYTYIPSSFERMSSYSFLRRTGSNLPPSYTIPVRHMPHASLVAGDRVGRPGSVQESGYQVIRLATELVPATLALLGSDYLSPFWAVLFYFTLILFGVAQQLAIWHCVITGIMAINAPSLKSWETTITFFTCGAGFVLGLPMTTEFGVFVVYFLDYCVGGGWWILLLTIIEICAVLMIRGRPYTGENISIVLFGKSTNCMSLCAIPMLTFSWNVIMPVALLVVCISIFKTGGYRDLWVWRFGKMDYWPLWTRIANLYRPNTDIHGVLNENTAAAVGVPSANAPTAGNAESTPTEDPPPKYTPPPSYSTATGARIAKMLRQSFRRSVRRIQSVLGTDMQTPSRPPPPDYASVLVEMNENGTRPDGVHVAEPHAYTAADVVQVLRCSVRRTDNVTPDASQSTASNNQNPQSLVIPPQWSQ</sequence>
<gene>
    <name evidence="10" type="ORF">PYX00_003332</name>
</gene>
<keyword evidence="7 9" id="KW-0472">Membrane</keyword>
<dbReference type="GO" id="GO:0015179">
    <property type="term" value="F:L-amino acid transmembrane transporter activity"/>
    <property type="evidence" value="ECO:0007669"/>
    <property type="project" value="TreeGrafter"/>
</dbReference>